<name>A0A9W4MLA2_9ACTN</name>
<gene>
    <name evidence="2" type="ORF">SBRY_90179</name>
</gene>
<dbReference type="PANTHER" id="PTHR43792">
    <property type="entry name" value="GNAT FAMILY, PUTATIVE (AFU_ORTHOLOGUE AFUA_3G00765)-RELATED-RELATED"/>
    <property type="match status" value="1"/>
</dbReference>
<organism evidence="2 3">
    <name type="scientific">Actinacidiphila bryophytorum</name>
    <dbReference type="NCBI Taxonomy" id="1436133"/>
    <lineage>
        <taxon>Bacteria</taxon>
        <taxon>Bacillati</taxon>
        <taxon>Actinomycetota</taxon>
        <taxon>Actinomycetes</taxon>
        <taxon>Kitasatosporales</taxon>
        <taxon>Streptomycetaceae</taxon>
        <taxon>Actinacidiphila</taxon>
    </lineage>
</organism>
<dbReference type="Gene3D" id="3.40.630.30">
    <property type="match status" value="1"/>
</dbReference>
<dbReference type="InterPro" id="IPR016181">
    <property type="entry name" value="Acyl_CoA_acyltransferase"/>
</dbReference>
<dbReference type="InterPro" id="IPR000182">
    <property type="entry name" value="GNAT_dom"/>
</dbReference>
<protein>
    <submittedName>
        <fullName evidence="2">Protein N-acetyltransferase, RimJ/RimL family</fullName>
    </submittedName>
</protein>
<dbReference type="EMBL" id="CAJVAX010000023">
    <property type="protein sequence ID" value="CAG7658192.1"/>
    <property type="molecule type" value="Genomic_DNA"/>
</dbReference>
<dbReference type="SUPFAM" id="SSF55729">
    <property type="entry name" value="Acyl-CoA N-acyltransferases (Nat)"/>
    <property type="match status" value="1"/>
</dbReference>
<dbReference type="Proteomes" id="UP001153328">
    <property type="component" value="Unassembled WGS sequence"/>
</dbReference>
<keyword evidence="3" id="KW-1185">Reference proteome</keyword>
<dbReference type="Pfam" id="PF13302">
    <property type="entry name" value="Acetyltransf_3"/>
    <property type="match status" value="1"/>
</dbReference>
<dbReference type="RefSeq" id="WP_205046312.1">
    <property type="nucleotide sequence ID" value="NZ_CAJVAX010000023.1"/>
</dbReference>
<dbReference type="GO" id="GO:0016747">
    <property type="term" value="F:acyltransferase activity, transferring groups other than amino-acyl groups"/>
    <property type="evidence" value="ECO:0007669"/>
    <property type="project" value="InterPro"/>
</dbReference>
<proteinExistence type="predicted"/>
<reference evidence="2" key="1">
    <citation type="submission" date="2021-06" db="EMBL/GenBank/DDBJ databases">
        <authorList>
            <person name="Arsene-Ploetze F."/>
        </authorList>
    </citation>
    <scope>NUCLEOTIDE SEQUENCE</scope>
    <source>
        <strain evidence="2">SBRY1</strain>
    </source>
</reference>
<comment type="caution">
    <text evidence="2">The sequence shown here is derived from an EMBL/GenBank/DDBJ whole genome shotgun (WGS) entry which is preliminary data.</text>
</comment>
<accession>A0A9W4MLA2</accession>
<evidence type="ECO:0000259" key="1">
    <source>
        <dbReference type="PROSITE" id="PS51186"/>
    </source>
</evidence>
<dbReference type="PROSITE" id="PS51186">
    <property type="entry name" value="GNAT"/>
    <property type="match status" value="1"/>
</dbReference>
<dbReference type="AlphaFoldDB" id="A0A9W4MLA2"/>
<sequence>MTVELTVPAGDGTPGLLLRPWAADDAEALAAEHRDPRMRRWLMNTLDSADDAGRWIAWQTESWQAGLRYSFAVVEPDAARVVGHVAVKRKAAQDASGEIGYWTAAAVRGRGIAPLAVDAVTRWALDAGCPGLTRLDLLHAVGNAASCRVAAKCRFPLLEELAPHPPKFPEAGHRHVREPGAG</sequence>
<dbReference type="InterPro" id="IPR051531">
    <property type="entry name" value="N-acetyltransferase"/>
</dbReference>
<dbReference type="PANTHER" id="PTHR43792:SF16">
    <property type="entry name" value="N-ACETYLTRANSFERASE DOMAIN-CONTAINING PROTEIN"/>
    <property type="match status" value="1"/>
</dbReference>
<evidence type="ECO:0000313" key="3">
    <source>
        <dbReference type="Proteomes" id="UP001153328"/>
    </source>
</evidence>
<feature type="domain" description="N-acetyltransferase" evidence="1">
    <location>
        <begin position="16"/>
        <end position="182"/>
    </location>
</feature>
<evidence type="ECO:0000313" key="2">
    <source>
        <dbReference type="EMBL" id="CAG7658192.1"/>
    </source>
</evidence>
<dbReference type="CDD" id="cd04301">
    <property type="entry name" value="NAT_SF"/>
    <property type="match status" value="1"/>
</dbReference>